<comment type="caution">
    <text evidence="1">The sequence shown here is derived from an EMBL/GenBank/DDBJ whole genome shotgun (WGS) entry which is preliminary data.</text>
</comment>
<evidence type="ECO:0000313" key="2">
    <source>
        <dbReference type="Proteomes" id="UP000019918"/>
    </source>
</evidence>
<accession>A0A014MFB2</accession>
<keyword evidence="2" id="KW-1185">Reference proteome</keyword>
<dbReference type="STRING" id="69222.BG55_03820"/>
<dbReference type="Proteomes" id="UP000019918">
    <property type="component" value="Unassembled WGS sequence"/>
</dbReference>
<reference evidence="1 2" key="1">
    <citation type="submission" date="2014-02" db="EMBL/GenBank/DDBJ databases">
        <title>Draft genome of Erwinia mallotivora strain BT-MARDI, a papaya dieback pathogen.</title>
        <authorList>
            <person name="Redzuan R."/>
            <person name="Abu Bakar N."/>
            <person name="Badrun R."/>
            <person name="Mohd Raih M.F."/>
            <person name="Rozano L."/>
            <person name="Mat Amin N."/>
        </authorList>
    </citation>
    <scope>NUCLEOTIDE SEQUENCE [LARGE SCALE GENOMIC DNA]</scope>
    <source>
        <strain evidence="1 2">BT-MARDI</strain>
    </source>
</reference>
<dbReference type="EMBL" id="JFHN01000023">
    <property type="protein sequence ID" value="EXU76769.1"/>
    <property type="molecule type" value="Genomic_DNA"/>
</dbReference>
<dbReference type="AlphaFoldDB" id="A0A014MFB2"/>
<protein>
    <submittedName>
        <fullName evidence="1">Uncharacterized protein</fullName>
    </submittedName>
</protein>
<dbReference type="PATRIC" id="fig|69222.5.peg.804"/>
<evidence type="ECO:0000313" key="1">
    <source>
        <dbReference type="EMBL" id="EXU76769.1"/>
    </source>
</evidence>
<proteinExistence type="predicted"/>
<name>A0A014MFB2_9GAMM</name>
<gene>
    <name evidence="1" type="ORF">BG55_03820</name>
</gene>
<organism evidence="1 2">
    <name type="scientific">Erwinia mallotivora</name>
    <dbReference type="NCBI Taxonomy" id="69222"/>
    <lineage>
        <taxon>Bacteria</taxon>
        <taxon>Pseudomonadati</taxon>
        <taxon>Pseudomonadota</taxon>
        <taxon>Gammaproteobacteria</taxon>
        <taxon>Enterobacterales</taxon>
        <taxon>Erwiniaceae</taxon>
        <taxon>Erwinia</taxon>
    </lineage>
</organism>
<dbReference type="RefSeq" id="WP_034934430.1">
    <property type="nucleotide sequence ID" value="NZ_JFHN01000023.1"/>
</dbReference>
<sequence>MSWEIVCSSESIDYVLIKTQEEESFTTESIIFNDRKIHQEPSGGYQEPNDHVMTDTYIANSEHGSFTWVVTARRSGFNSFAEIEDIQSFEPIGCEALEIPLFSIRQN</sequence>